<evidence type="ECO:0000313" key="3">
    <source>
        <dbReference type="Proteomes" id="UP000177507"/>
    </source>
</evidence>
<comment type="caution">
    <text evidence="2">The sequence shown here is derived from an EMBL/GenBank/DDBJ whole genome shotgun (WGS) entry which is preliminary data.</text>
</comment>
<organism evidence="2 3">
    <name type="scientific">Candidatus Yanofskybacteria bacterium RIFCSPHIGHO2_01_FULL_44_17</name>
    <dbReference type="NCBI Taxonomy" id="1802668"/>
    <lineage>
        <taxon>Bacteria</taxon>
        <taxon>Candidatus Yanofskyibacteriota</taxon>
    </lineage>
</organism>
<dbReference type="Pfam" id="PF01408">
    <property type="entry name" value="GFO_IDH_MocA"/>
    <property type="match status" value="1"/>
</dbReference>
<dbReference type="AlphaFoldDB" id="A0A1F8ETC6"/>
<evidence type="ECO:0000313" key="2">
    <source>
        <dbReference type="EMBL" id="OGN04104.1"/>
    </source>
</evidence>
<dbReference type="GO" id="GO:0000166">
    <property type="term" value="F:nucleotide binding"/>
    <property type="evidence" value="ECO:0007669"/>
    <property type="project" value="InterPro"/>
</dbReference>
<dbReference type="InterPro" id="IPR000683">
    <property type="entry name" value="Gfo/Idh/MocA-like_OxRdtase_N"/>
</dbReference>
<dbReference type="InterPro" id="IPR051450">
    <property type="entry name" value="Gfo/Idh/MocA_Oxidoreductases"/>
</dbReference>
<dbReference type="PANTHER" id="PTHR43377:SF1">
    <property type="entry name" value="BILIVERDIN REDUCTASE A"/>
    <property type="match status" value="1"/>
</dbReference>
<dbReference type="Gene3D" id="3.40.50.720">
    <property type="entry name" value="NAD(P)-binding Rossmann-like Domain"/>
    <property type="match status" value="1"/>
</dbReference>
<name>A0A1F8ETC6_9BACT</name>
<sequence length="326" mass="36940">MNPKKVILIGAGNIGSRHLQALKEVKIPLEIFVVDPYQSSLSLAAERYESMPAGQLTHKVSYLNEIPSNLNKIDLAIIATCSDIRAEVVRRLFKKSKVKYLILEKLLFGKKRDYSSINTLLKKTKTKAWVNCPMRMMPFYAGIQPEFFGQAIFYNAVWSDYNLVTSAIHYLDHMVFLVGSDDFIINLDGLDPRPIPGKRQGFLDLAGAMHVLFKNGSVGDFICNKKGNIPSLVQFHCSKARCIVRETEGKAWVSRADGNWNWQEIGASIPFQSQLTTKLAEDILSKGTCQLTEYEQSAKIHLQLLEPLLKFLNKHSSKKFNYYPFT</sequence>
<feature type="domain" description="Gfo/Idh/MocA-like oxidoreductase N-terminal" evidence="1">
    <location>
        <begin position="5"/>
        <end position="131"/>
    </location>
</feature>
<reference evidence="2 3" key="1">
    <citation type="journal article" date="2016" name="Nat. Commun.">
        <title>Thousands of microbial genomes shed light on interconnected biogeochemical processes in an aquifer system.</title>
        <authorList>
            <person name="Anantharaman K."/>
            <person name="Brown C.T."/>
            <person name="Hug L.A."/>
            <person name="Sharon I."/>
            <person name="Castelle C.J."/>
            <person name="Probst A.J."/>
            <person name="Thomas B.C."/>
            <person name="Singh A."/>
            <person name="Wilkins M.J."/>
            <person name="Karaoz U."/>
            <person name="Brodie E.L."/>
            <person name="Williams K.H."/>
            <person name="Hubbard S.S."/>
            <person name="Banfield J.F."/>
        </authorList>
    </citation>
    <scope>NUCLEOTIDE SEQUENCE [LARGE SCALE GENOMIC DNA]</scope>
</reference>
<accession>A0A1F8ETC6</accession>
<dbReference type="EMBL" id="MGJI01000025">
    <property type="protein sequence ID" value="OGN04104.1"/>
    <property type="molecule type" value="Genomic_DNA"/>
</dbReference>
<dbReference type="STRING" id="1802668.A2831_02220"/>
<dbReference type="SUPFAM" id="SSF51735">
    <property type="entry name" value="NAD(P)-binding Rossmann-fold domains"/>
    <property type="match status" value="1"/>
</dbReference>
<dbReference type="InterPro" id="IPR036291">
    <property type="entry name" value="NAD(P)-bd_dom_sf"/>
</dbReference>
<gene>
    <name evidence="2" type="ORF">A2831_02220</name>
</gene>
<evidence type="ECO:0000259" key="1">
    <source>
        <dbReference type="Pfam" id="PF01408"/>
    </source>
</evidence>
<protein>
    <recommendedName>
        <fullName evidence="1">Gfo/Idh/MocA-like oxidoreductase N-terminal domain-containing protein</fullName>
    </recommendedName>
</protein>
<proteinExistence type="predicted"/>
<dbReference type="Proteomes" id="UP000177507">
    <property type="component" value="Unassembled WGS sequence"/>
</dbReference>
<dbReference type="PANTHER" id="PTHR43377">
    <property type="entry name" value="BILIVERDIN REDUCTASE A"/>
    <property type="match status" value="1"/>
</dbReference>